<dbReference type="PANTHER" id="PTHR37820">
    <property type="entry name" value="CELL DIVISION PROTEIN DIVIB"/>
    <property type="match status" value="1"/>
</dbReference>
<keyword evidence="10" id="KW-1185">Reference proteome</keyword>
<keyword evidence="7" id="KW-0131">Cell cycle</keyword>
<keyword evidence="5" id="KW-1133">Transmembrane helix</keyword>
<name>A0A091C5R8_9ENTE</name>
<evidence type="ECO:0000259" key="8">
    <source>
        <dbReference type="PROSITE" id="PS51779"/>
    </source>
</evidence>
<keyword evidence="3 9" id="KW-0132">Cell division</keyword>
<dbReference type="EMBL" id="JPVT01000065">
    <property type="protein sequence ID" value="KFN92020.1"/>
    <property type="molecule type" value="Genomic_DNA"/>
</dbReference>
<keyword evidence="6" id="KW-0472">Membrane</keyword>
<keyword evidence="4" id="KW-0812">Transmembrane</keyword>
<dbReference type="PANTHER" id="PTHR37820:SF1">
    <property type="entry name" value="CELL DIVISION PROTEIN FTSQ"/>
    <property type="match status" value="1"/>
</dbReference>
<evidence type="ECO:0000313" key="9">
    <source>
        <dbReference type="EMBL" id="KFN92020.1"/>
    </source>
</evidence>
<dbReference type="Pfam" id="PF03799">
    <property type="entry name" value="FtsQ_DivIB_C"/>
    <property type="match status" value="1"/>
</dbReference>
<evidence type="ECO:0000256" key="7">
    <source>
        <dbReference type="ARBA" id="ARBA00023306"/>
    </source>
</evidence>
<dbReference type="InterPro" id="IPR013685">
    <property type="entry name" value="POTRA_FtsQ_type"/>
</dbReference>
<reference evidence="9 10" key="1">
    <citation type="submission" date="2014-08" db="EMBL/GenBank/DDBJ databases">
        <title>Genome sequence of Tetragenococcus muriaticus.</title>
        <authorList>
            <person name="Chuea-nongthon C."/>
            <person name="Rodtong S."/>
            <person name="Yongsawatdigul J."/>
            <person name="Steele J.L."/>
            <person name="Liu X.-y."/>
            <person name="Speers J."/>
            <person name="Glasner J.D."/>
            <person name="Neeno-Eckwall E.C."/>
        </authorList>
    </citation>
    <scope>NUCLEOTIDE SEQUENCE [LARGE SCALE GENOMIC DNA]</scope>
    <source>
        <strain evidence="9 10">3MR10-3</strain>
    </source>
</reference>
<dbReference type="InterPro" id="IPR005548">
    <property type="entry name" value="Cell_div_FtsQ/DivIB_C"/>
</dbReference>
<dbReference type="Gene3D" id="3.40.50.10960">
    <property type="match status" value="1"/>
</dbReference>
<organism evidence="9 10">
    <name type="scientific">Tetragenococcus muriaticus 3MR10-3</name>
    <dbReference type="NCBI Taxonomy" id="1302648"/>
    <lineage>
        <taxon>Bacteria</taxon>
        <taxon>Bacillati</taxon>
        <taxon>Bacillota</taxon>
        <taxon>Bacilli</taxon>
        <taxon>Lactobacillales</taxon>
        <taxon>Enterococcaceae</taxon>
        <taxon>Tetragenococcus</taxon>
    </lineage>
</organism>
<evidence type="ECO:0000256" key="1">
    <source>
        <dbReference type="ARBA" id="ARBA00004370"/>
    </source>
</evidence>
<comment type="caution">
    <text evidence="9">The sequence shown here is derived from an EMBL/GenBank/DDBJ whole genome shotgun (WGS) entry which is preliminary data.</text>
</comment>
<evidence type="ECO:0000256" key="2">
    <source>
        <dbReference type="ARBA" id="ARBA00022475"/>
    </source>
</evidence>
<proteinExistence type="predicted"/>
<gene>
    <name evidence="9" type="ORF">TMU3MR103_0742</name>
</gene>
<evidence type="ECO:0000313" key="10">
    <source>
        <dbReference type="Proteomes" id="UP000029381"/>
    </source>
</evidence>
<dbReference type="GO" id="GO:0051301">
    <property type="term" value="P:cell division"/>
    <property type="evidence" value="ECO:0007669"/>
    <property type="project" value="UniProtKB-KW"/>
</dbReference>
<keyword evidence="2" id="KW-1003">Cell membrane</keyword>
<dbReference type="GO" id="GO:0005886">
    <property type="term" value="C:plasma membrane"/>
    <property type="evidence" value="ECO:0007669"/>
    <property type="project" value="TreeGrafter"/>
</dbReference>
<dbReference type="Pfam" id="PF08478">
    <property type="entry name" value="POTRA_1"/>
    <property type="match status" value="1"/>
</dbReference>
<dbReference type="AlphaFoldDB" id="A0A091C5R8"/>
<dbReference type="InterPro" id="IPR034746">
    <property type="entry name" value="POTRA"/>
</dbReference>
<dbReference type="PROSITE" id="PS51779">
    <property type="entry name" value="POTRA"/>
    <property type="match status" value="1"/>
</dbReference>
<feature type="domain" description="POTRA" evidence="8">
    <location>
        <begin position="1"/>
        <end position="65"/>
    </location>
</feature>
<comment type="subcellular location">
    <subcellularLocation>
        <location evidence="1">Membrane</location>
    </subcellularLocation>
</comment>
<sequence>MEGNQNIDSQEIIASSDLQVGQKLWSQYLDREEFTRKIVQELPRVKNAEIKFSALNQFKIDVTEHEEVSLLAEDEKYYPILENGEVVRQPEERADENKVILENFNSQNQIMSTIENYYNLPDEIQSDVSQINYTPSRNNEELLTIFMNDGNRVIVNISNMEQQMQYYPQVAQEMDDNGIVDMEVGIFVRPYDENSTEDEQDENEAE</sequence>
<dbReference type="Proteomes" id="UP000029381">
    <property type="component" value="Unassembled WGS sequence"/>
</dbReference>
<evidence type="ECO:0000256" key="5">
    <source>
        <dbReference type="ARBA" id="ARBA00022989"/>
    </source>
</evidence>
<evidence type="ECO:0000256" key="4">
    <source>
        <dbReference type="ARBA" id="ARBA00022692"/>
    </source>
</evidence>
<evidence type="ECO:0000256" key="3">
    <source>
        <dbReference type="ARBA" id="ARBA00022618"/>
    </source>
</evidence>
<evidence type="ECO:0000256" key="6">
    <source>
        <dbReference type="ARBA" id="ARBA00023136"/>
    </source>
</evidence>
<protein>
    <submittedName>
        <fullName evidence="9">FtsQ family cell division protein</fullName>
    </submittedName>
</protein>
<accession>A0A091C5R8</accession>
<dbReference type="InterPro" id="IPR050487">
    <property type="entry name" value="FtsQ_DivIB"/>
</dbReference>
<dbReference type="PATRIC" id="fig|1302648.3.peg.722"/>